<dbReference type="Proteomes" id="UP000032233">
    <property type="component" value="Unassembled WGS sequence"/>
</dbReference>
<protein>
    <submittedName>
        <fullName evidence="1">Uncharacterized protein</fullName>
    </submittedName>
</protein>
<evidence type="ECO:0000313" key="1">
    <source>
        <dbReference type="EMBL" id="KIX14722.1"/>
    </source>
</evidence>
<organism evidence="1 2">
    <name type="scientific">Dethiosulfatarculus sandiegensis</name>
    <dbReference type="NCBI Taxonomy" id="1429043"/>
    <lineage>
        <taxon>Bacteria</taxon>
        <taxon>Pseudomonadati</taxon>
        <taxon>Thermodesulfobacteriota</taxon>
        <taxon>Desulfarculia</taxon>
        <taxon>Desulfarculales</taxon>
        <taxon>Desulfarculaceae</taxon>
        <taxon>Dethiosulfatarculus</taxon>
    </lineage>
</organism>
<gene>
    <name evidence="1" type="ORF">X474_06165</name>
</gene>
<accession>A0A0D2GIT5</accession>
<sequence length="41" mass="4315">MKKAKGRTHIGRGFGVGPSGGRVGLFLRALVPAEPPFFPHA</sequence>
<proteinExistence type="predicted"/>
<dbReference type="AlphaFoldDB" id="A0A0D2GIT5"/>
<dbReference type="InParanoid" id="A0A0D2GIT5"/>
<reference evidence="1 2" key="1">
    <citation type="submission" date="2013-11" db="EMBL/GenBank/DDBJ databases">
        <title>Metagenomic analysis of a methanogenic consortium involved in long chain n-alkane degradation.</title>
        <authorList>
            <person name="Davidova I.A."/>
            <person name="Callaghan A.V."/>
            <person name="Wawrik B."/>
            <person name="Pruitt S."/>
            <person name="Marks C."/>
            <person name="Duncan K.E."/>
            <person name="Suflita J.M."/>
        </authorList>
    </citation>
    <scope>NUCLEOTIDE SEQUENCE [LARGE SCALE GENOMIC DNA]</scope>
    <source>
        <strain evidence="1 2">SPR</strain>
    </source>
</reference>
<comment type="caution">
    <text evidence="1">The sequence shown here is derived from an EMBL/GenBank/DDBJ whole genome shotgun (WGS) entry which is preliminary data.</text>
</comment>
<dbReference type="EMBL" id="AZAC01000008">
    <property type="protein sequence ID" value="KIX14722.1"/>
    <property type="molecule type" value="Genomic_DNA"/>
</dbReference>
<evidence type="ECO:0000313" key="2">
    <source>
        <dbReference type="Proteomes" id="UP000032233"/>
    </source>
</evidence>
<name>A0A0D2GIT5_9BACT</name>
<keyword evidence="2" id="KW-1185">Reference proteome</keyword>